<proteinExistence type="predicted"/>
<keyword evidence="2" id="KW-1185">Reference proteome</keyword>
<reference evidence="1 2" key="1">
    <citation type="journal article" date="2018" name="Sci. Rep.">
        <title>Genomic signatures of local adaptation to the degree of environmental predictability in rotifers.</title>
        <authorList>
            <person name="Franch-Gras L."/>
            <person name="Hahn C."/>
            <person name="Garcia-Roger E.M."/>
            <person name="Carmona M.J."/>
            <person name="Serra M."/>
            <person name="Gomez A."/>
        </authorList>
    </citation>
    <scope>NUCLEOTIDE SEQUENCE [LARGE SCALE GENOMIC DNA]</scope>
    <source>
        <strain evidence="1">HYR1</strain>
    </source>
</reference>
<gene>
    <name evidence="1" type="ORF">BpHYR1_040592</name>
</gene>
<organism evidence="1 2">
    <name type="scientific">Brachionus plicatilis</name>
    <name type="common">Marine rotifer</name>
    <name type="synonym">Brachionus muelleri</name>
    <dbReference type="NCBI Taxonomy" id="10195"/>
    <lineage>
        <taxon>Eukaryota</taxon>
        <taxon>Metazoa</taxon>
        <taxon>Spiralia</taxon>
        <taxon>Gnathifera</taxon>
        <taxon>Rotifera</taxon>
        <taxon>Eurotatoria</taxon>
        <taxon>Monogononta</taxon>
        <taxon>Pseudotrocha</taxon>
        <taxon>Ploima</taxon>
        <taxon>Brachionidae</taxon>
        <taxon>Brachionus</taxon>
    </lineage>
</organism>
<dbReference type="AlphaFoldDB" id="A0A3M7RIH3"/>
<accession>A0A3M7RIH3</accession>
<evidence type="ECO:0000313" key="1">
    <source>
        <dbReference type="EMBL" id="RNA23088.1"/>
    </source>
</evidence>
<dbReference type="EMBL" id="REGN01003353">
    <property type="protein sequence ID" value="RNA23088.1"/>
    <property type="molecule type" value="Genomic_DNA"/>
</dbReference>
<comment type="caution">
    <text evidence="1">The sequence shown here is derived from an EMBL/GenBank/DDBJ whole genome shotgun (WGS) entry which is preliminary data.</text>
</comment>
<name>A0A3M7RIH3_BRAPC</name>
<dbReference type="Proteomes" id="UP000276133">
    <property type="component" value="Unassembled WGS sequence"/>
</dbReference>
<protein>
    <submittedName>
        <fullName evidence="1">Uncharacterized protein</fullName>
    </submittedName>
</protein>
<sequence>MNSSYRNSTLKKRKFQRKFPHIFGDFLCLFVKDKKEAGGGCDFQIQIEQKLIIFYKSKPQMQHTLLHLF</sequence>
<evidence type="ECO:0000313" key="2">
    <source>
        <dbReference type="Proteomes" id="UP000276133"/>
    </source>
</evidence>